<dbReference type="AlphaFoldDB" id="A0A2P4ZNR1"/>
<organism evidence="2 3">
    <name type="scientific">Trichoderma gamsii</name>
    <dbReference type="NCBI Taxonomy" id="398673"/>
    <lineage>
        <taxon>Eukaryota</taxon>
        <taxon>Fungi</taxon>
        <taxon>Dikarya</taxon>
        <taxon>Ascomycota</taxon>
        <taxon>Pezizomycotina</taxon>
        <taxon>Sordariomycetes</taxon>
        <taxon>Hypocreomycetidae</taxon>
        <taxon>Hypocreales</taxon>
        <taxon>Hypocreaceae</taxon>
        <taxon>Trichoderma</taxon>
    </lineage>
</organism>
<feature type="region of interest" description="Disordered" evidence="1">
    <location>
        <begin position="39"/>
        <end position="80"/>
    </location>
</feature>
<protein>
    <submittedName>
        <fullName evidence="2">Uncharacterized protein</fullName>
    </submittedName>
</protein>
<evidence type="ECO:0000313" key="2">
    <source>
        <dbReference type="EMBL" id="PON25925.1"/>
    </source>
</evidence>
<evidence type="ECO:0000256" key="1">
    <source>
        <dbReference type="SAM" id="MobiDB-lite"/>
    </source>
</evidence>
<keyword evidence="3" id="KW-1185">Reference proteome</keyword>
<sequence>MSYAVLESIAAAPRLVLLVSQRPPSRPARRRLPRWAGWSSSTSVAPKRVANKNQRPFRKGVRQTQKTQWPSTSRKGAAHQGSTVCQQLLGRSDAWYGALIALCHVAGAAPTCQAARQTPVARTEESMEMSFLMF</sequence>
<gene>
    <name evidence="2" type="ORF">TGAM01_v205362</name>
</gene>
<accession>A0A2P4ZNR1</accession>
<reference evidence="2 3" key="1">
    <citation type="journal article" date="2016" name="Genome Announc.">
        <title>Draft Whole-Genome Sequence of Trichoderma gamsii T6085, a Promising Biocontrol Agent of Fusarium Head Blight on Wheat.</title>
        <authorList>
            <person name="Baroncelli R."/>
            <person name="Zapparata A."/>
            <person name="Piaggeschi G."/>
            <person name="Sarrocco S."/>
            <person name="Vannacci G."/>
        </authorList>
    </citation>
    <scope>NUCLEOTIDE SEQUENCE [LARGE SCALE GENOMIC DNA]</scope>
    <source>
        <strain evidence="2 3">T6085</strain>
    </source>
</reference>
<dbReference type="RefSeq" id="XP_018658980.1">
    <property type="nucleotide sequence ID" value="XM_018807792.1"/>
</dbReference>
<feature type="compositionally biased region" description="Polar residues" evidence="1">
    <location>
        <begin position="62"/>
        <end position="80"/>
    </location>
</feature>
<proteinExistence type="predicted"/>
<evidence type="ECO:0000313" key="3">
    <source>
        <dbReference type="Proteomes" id="UP000054821"/>
    </source>
</evidence>
<dbReference type="GeneID" id="29987875"/>
<name>A0A2P4ZNR1_9HYPO</name>
<dbReference type="EMBL" id="JPDN02000016">
    <property type="protein sequence ID" value="PON25925.1"/>
    <property type="molecule type" value="Genomic_DNA"/>
</dbReference>
<dbReference type="Proteomes" id="UP000054821">
    <property type="component" value="Unassembled WGS sequence"/>
</dbReference>
<comment type="caution">
    <text evidence="2">The sequence shown here is derived from an EMBL/GenBank/DDBJ whole genome shotgun (WGS) entry which is preliminary data.</text>
</comment>